<dbReference type="STRING" id="435880.SAMN04487988_103104"/>
<dbReference type="RefSeq" id="WP_092789570.1">
    <property type="nucleotide sequence ID" value="NZ_FOPC01000003.1"/>
</dbReference>
<organism evidence="3 4">
    <name type="scientific">Algoriphagus hitonicola</name>
    <dbReference type="NCBI Taxonomy" id="435880"/>
    <lineage>
        <taxon>Bacteria</taxon>
        <taxon>Pseudomonadati</taxon>
        <taxon>Bacteroidota</taxon>
        <taxon>Cytophagia</taxon>
        <taxon>Cytophagales</taxon>
        <taxon>Cyclobacteriaceae</taxon>
        <taxon>Algoriphagus</taxon>
    </lineage>
</organism>
<dbReference type="Gene3D" id="2.30.40.10">
    <property type="entry name" value="Urease, subunit C, domain 1"/>
    <property type="match status" value="1"/>
</dbReference>
<dbReference type="SUPFAM" id="SSF51338">
    <property type="entry name" value="Composite domain of metallo-dependent hydrolases"/>
    <property type="match status" value="1"/>
</dbReference>
<evidence type="ECO:0000256" key="1">
    <source>
        <dbReference type="SAM" id="SignalP"/>
    </source>
</evidence>
<feature type="chain" id="PRO_5011761797" evidence="1">
    <location>
        <begin position="23"/>
        <end position="433"/>
    </location>
</feature>
<keyword evidence="1" id="KW-0732">Signal</keyword>
<dbReference type="InterPro" id="IPR006680">
    <property type="entry name" value="Amidohydro-rel"/>
</dbReference>
<accession>A0A1I2R6N3</accession>
<dbReference type="AlphaFoldDB" id="A0A1I2R6N3"/>
<dbReference type="Pfam" id="PF01979">
    <property type="entry name" value="Amidohydro_1"/>
    <property type="match status" value="1"/>
</dbReference>
<keyword evidence="4" id="KW-1185">Reference proteome</keyword>
<dbReference type="Gene3D" id="3.20.20.140">
    <property type="entry name" value="Metal-dependent hydrolases"/>
    <property type="match status" value="1"/>
</dbReference>
<proteinExistence type="predicted"/>
<evidence type="ECO:0000259" key="2">
    <source>
        <dbReference type="Pfam" id="PF01979"/>
    </source>
</evidence>
<dbReference type="EMBL" id="FOPC01000003">
    <property type="protein sequence ID" value="SFG36374.1"/>
    <property type="molecule type" value="Genomic_DNA"/>
</dbReference>
<dbReference type="PANTHER" id="PTHR43135:SF3">
    <property type="entry name" value="ALPHA-D-RIBOSE 1-METHYLPHOSPHONATE 5-TRIPHOSPHATE DIPHOSPHATASE"/>
    <property type="match status" value="1"/>
</dbReference>
<sequence>MKRLNQTFLIFLMAMMPIFAMAQIDGEFVKPRSGKFLLQNATVHTITNGVLENASVLIEGGKILQVGTSISADGAEVIDCNGMVIYPGMIDGGTTLGMVEVGSVAETVDYAEIGNITPNMQALTTVNPNAEAIPVTRVSGVTTVMSVPQGGLFPGTAALINLVGYTPDQMYAGAKAVVMNFPNSGRRGRWDRRSDDEIKKETEKALKDANELWQKAKTFHELSEKGAELEYYPEMEQLAKVISGELPLMIEVNAAKDIQNAIKWIEDKDVKVFFSGVSEGWRVAEEIAEAGISVITGPIQALPTRQSDRYDTPYANAGKMAKAGVKVAIRTNDSENVRNLPFHAAYAAAYGLGKEEAWKAVTINAAEILGVSDQLGSIEEGKMANLIVATEDPFETRAQIMHVFINGYRIPLSNRHIRLYQEFLERSPDLKAN</sequence>
<name>A0A1I2R6N3_9BACT</name>
<feature type="domain" description="Amidohydrolase-related" evidence="2">
    <location>
        <begin position="155"/>
        <end position="407"/>
    </location>
</feature>
<dbReference type="GO" id="GO:0016810">
    <property type="term" value="F:hydrolase activity, acting on carbon-nitrogen (but not peptide) bonds"/>
    <property type="evidence" value="ECO:0007669"/>
    <property type="project" value="InterPro"/>
</dbReference>
<dbReference type="InterPro" id="IPR011059">
    <property type="entry name" value="Metal-dep_hydrolase_composite"/>
</dbReference>
<dbReference type="SUPFAM" id="SSF51556">
    <property type="entry name" value="Metallo-dependent hydrolases"/>
    <property type="match status" value="1"/>
</dbReference>
<dbReference type="InterPro" id="IPR032466">
    <property type="entry name" value="Metal_Hydrolase"/>
</dbReference>
<evidence type="ECO:0000313" key="3">
    <source>
        <dbReference type="EMBL" id="SFG36374.1"/>
    </source>
</evidence>
<reference evidence="4" key="1">
    <citation type="submission" date="2016-10" db="EMBL/GenBank/DDBJ databases">
        <authorList>
            <person name="Varghese N."/>
            <person name="Submissions S."/>
        </authorList>
    </citation>
    <scope>NUCLEOTIDE SEQUENCE [LARGE SCALE GENOMIC DNA]</scope>
    <source>
        <strain evidence="4">DSM 19315</strain>
    </source>
</reference>
<protein>
    <submittedName>
        <fullName evidence="3">Imidazolonepropionase</fullName>
    </submittedName>
</protein>
<feature type="signal peptide" evidence="1">
    <location>
        <begin position="1"/>
        <end position="22"/>
    </location>
</feature>
<dbReference type="PANTHER" id="PTHR43135">
    <property type="entry name" value="ALPHA-D-RIBOSE 1-METHYLPHOSPHONATE 5-TRIPHOSPHATE DIPHOSPHATASE"/>
    <property type="match status" value="1"/>
</dbReference>
<gene>
    <name evidence="3" type="ORF">SAMN04487988_103104</name>
</gene>
<dbReference type="Proteomes" id="UP000199642">
    <property type="component" value="Unassembled WGS sequence"/>
</dbReference>
<dbReference type="OrthoDB" id="9802793at2"/>
<evidence type="ECO:0000313" key="4">
    <source>
        <dbReference type="Proteomes" id="UP000199642"/>
    </source>
</evidence>
<dbReference type="InterPro" id="IPR051781">
    <property type="entry name" value="Metallo-dep_Hydrolase"/>
</dbReference>